<evidence type="ECO:0000313" key="2">
    <source>
        <dbReference type="Proteomes" id="UP000822688"/>
    </source>
</evidence>
<sequence length="134" mass="15116">MLMHGEIIISNNQQSVLDILLSSFPGDKQSNWSSSLLEAVITCDQGENKIPGLETQANLDQQLTYLLTILSTTYLILTCPEMNITLGAKIITVLLYRNLHSAVYGCTQQEPASFRSIRARTIYRYVKFEQVMKV</sequence>
<protein>
    <submittedName>
        <fullName evidence="1">Uncharacterized protein</fullName>
    </submittedName>
</protein>
<name>A0A8T0IJX8_CERPU</name>
<dbReference type="Proteomes" id="UP000822688">
    <property type="component" value="Chromosome 3"/>
</dbReference>
<comment type="caution">
    <text evidence="1">The sequence shown here is derived from an EMBL/GenBank/DDBJ whole genome shotgun (WGS) entry which is preliminary data.</text>
</comment>
<accession>A0A8T0IJX8</accession>
<evidence type="ECO:0000313" key="1">
    <source>
        <dbReference type="EMBL" id="KAG0583259.1"/>
    </source>
</evidence>
<dbReference type="AlphaFoldDB" id="A0A8T0IJX8"/>
<reference evidence="1" key="1">
    <citation type="submission" date="2020-06" db="EMBL/GenBank/DDBJ databases">
        <title>WGS assembly of Ceratodon purpureus strain R40.</title>
        <authorList>
            <person name="Carey S.B."/>
            <person name="Jenkins J."/>
            <person name="Shu S."/>
            <person name="Lovell J.T."/>
            <person name="Sreedasyam A."/>
            <person name="Maumus F."/>
            <person name="Tiley G.P."/>
            <person name="Fernandez-Pozo N."/>
            <person name="Barry K."/>
            <person name="Chen C."/>
            <person name="Wang M."/>
            <person name="Lipzen A."/>
            <person name="Daum C."/>
            <person name="Saski C.A."/>
            <person name="Payton A.C."/>
            <person name="Mcbreen J.C."/>
            <person name="Conrad R.E."/>
            <person name="Kollar L.M."/>
            <person name="Olsson S."/>
            <person name="Huttunen S."/>
            <person name="Landis J.B."/>
            <person name="Wickett N.J."/>
            <person name="Johnson M.G."/>
            <person name="Rensing S.A."/>
            <person name="Grimwood J."/>
            <person name="Schmutz J."/>
            <person name="Mcdaniel S.F."/>
        </authorList>
    </citation>
    <scope>NUCLEOTIDE SEQUENCE</scope>
    <source>
        <strain evidence="1">R40</strain>
    </source>
</reference>
<dbReference type="EMBL" id="CM026423">
    <property type="protein sequence ID" value="KAG0583259.1"/>
    <property type="molecule type" value="Genomic_DNA"/>
</dbReference>
<keyword evidence="2" id="KW-1185">Reference proteome</keyword>
<gene>
    <name evidence="1" type="ORF">KC19_3G121700</name>
</gene>
<proteinExistence type="predicted"/>
<organism evidence="1 2">
    <name type="scientific">Ceratodon purpureus</name>
    <name type="common">Fire moss</name>
    <name type="synonym">Dicranum purpureum</name>
    <dbReference type="NCBI Taxonomy" id="3225"/>
    <lineage>
        <taxon>Eukaryota</taxon>
        <taxon>Viridiplantae</taxon>
        <taxon>Streptophyta</taxon>
        <taxon>Embryophyta</taxon>
        <taxon>Bryophyta</taxon>
        <taxon>Bryophytina</taxon>
        <taxon>Bryopsida</taxon>
        <taxon>Dicranidae</taxon>
        <taxon>Pseudoditrichales</taxon>
        <taxon>Ditrichaceae</taxon>
        <taxon>Ceratodon</taxon>
    </lineage>
</organism>